<keyword evidence="1 8" id="KW-0328">Glycosyltransferase</keyword>
<keyword evidence="3" id="KW-0677">Repeat</keyword>
<dbReference type="PROSITE" id="PS51059">
    <property type="entry name" value="PARP_CATALYTIC"/>
    <property type="match status" value="1"/>
</dbReference>
<feature type="repeat" description="ANK" evidence="7">
    <location>
        <begin position="573"/>
        <end position="605"/>
    </location>
</feature>
<dbReference type="FunFam" id="1.25.40.20:FF:000345">
    <property type="entry name" value="Poly [ADP-ribose] polymerase"/>
    <property type="match status" value="1"/>
</dbReference>
<protein>
    <recommendedName>
        <fullName evidence="8">Poly [ADP-ribose] polymerase</fullName>
        <shortName evidence="8">PARP</shortName>
        <ecNumber evidence="8">2.4.2.-</ecNumber>
    </recommendedName>
</protein>
<dbReference type="FunFam" id="1.10.150.50:FF:000012">
    <property type="entry name" value="Poly [ADP-ribose] polymerase"/>
    <property type="match status" value="1"/>
</dbReference>
<feature type="repeat" description="ANK" evidence="7">
    <location>
        <begin position="345"/>
        <end position="380"/>
    </location>
</feature>
<dbReference type="PANTHER" id="PTHR24171">
    <property type="entry name" value="ANKYRIN REPEAT DOMAIN-CONTAINING PROTEIN 39-RELATED"/>
    <property type="match status" value="1"/>
</dbReference>
<feature type="domain" description="SAM" evidence="9">
    <location>
        <begin position="798"/>
        <end position="857"/>
    </location>
</feature>
<dbReference type="InterPro" id="IPR036770">
    <property type="entry name" value="Ankyrin_rpt-contain_sf"/>
</dbReference>
<dbReference type="CDD" id="cd01438">
    <property type="entry name" value="tankyrase_like"/>
    <property type="match status" value="1"/>
</dbReference>
<organism evidence="11 12">
    <name type="scientific">Oncorhynchus tshawytscha</name>
    <name type="common">Chinook salmon</name>
    <name type="synonym">Salmo tshawytscha</name>
    <dbReference type="NCBI Taxonomy" id="74940"/>
    <lineage>
        <taxon>Eukaryota</taxon>
        <taxon>Metazoa</taxon>
        <taxon>Chordata</taxon>
        <taxon>Craniata</taxon>
        <taxon>Vertebrata</taxon>
        <taxon>Euteleostomi</taxon>
        <taxon>Actinopterygii</taxon>
        <taxon>Neopterygii</taxon>
        <taxon>Teleostei</taxon>
        <taxon>Protacanthopterygii</taxon>
        <taxon>Salmoniformes</taxon>
        <taxon>Salmonidae</taxon>
        <taxon>Salmoninae</taxon>
        <taxon>Oncorhynchus</taxon>
    </lineage>
</organism>
<accession>A0A8C8JXM4</accession>
<feature type="repeat" description="ANK" evidence="7">
    <location>
        <begin position="258"/>
        <end position="290"/>
    </location>
</feature>
<feature type="repeat" description="ANK" evidence="7">
    <location>
        <begin position="540"/>
        <end position="572"/>
    </location>
</feature>
<comment type="catalytic activity">
    <reaction evidence="6">
        <text>NAD(+) + (ADP-D-ribosyl)n-acceptor = nicotinamide + (ADP-D-ribosyl)n+1-acceptor + H(+).</text>
        <dbReference type="EC" id="2.4.2.30"/>
    </reaction>
</comment>
<dbReference type="InterPro" id="IPR002110">
    <property type="entry name" value="Ankyrin_rpt"/>
</dbReference>
<dbReference type="Pfam" id="PF00023">
    <property type="entry name" value="Ank"/>
    <property type="match status" value="1"/>
</dbReference>
<dbReference type="SMART" id="SM00248">
    <property type="entry name" value="ANK"/>
    <property type="match status" value="16"/>
</dbReference>
<feature type="repeat" description="ANK" evidence="7">
    <location>
        <begin position="118"/>
        <end position="150"/>
    </location>
</feature>
<evidence type="ECO:0000256" key="5">
    <source>
        <dbReference type="ARBA" id="ARBA00024347"/>
    </source>
</evidence>
<dbReference type="Pfam" id="PF00644">
    <property type="entry name" value="PARP"/>
    <property type="match status" value="1"/>
</dbReference>
<dbReference type="FunFam" id="1.25.40.20:FF:000024">
    <property type="entry name" value="Poly [ADP-ribose] polymerase"/>
    <property type="match status" value="1"/>
</dbReference>
<evidence type="ECO:0000256" key="8">
    <source>
        <dbReference type="RuleBase" id="RU362114"/>
    </source>
</evidence>
<proteinExistence type="inferred from homology"/>
<dbReference type="GO" id="GO:0016779">
    <property type="term" value="F:nucleotidyltransferase activity"/>
    <property type="evidence" value="ECO:0007669"/>
    <property type="project" value="UniProtKB-KW"/>
</dbReference>
<evidence type="ECO:0000256" key="4">
    <source>
        <dbReference type="ARBA" id="ARBA00023043"/>
    </source>
</evidence>
<comment type="similarity">
    <text evidence="5">Belongs to the ARTD/PARP family.</text>
</comment>
<feature type="repeat" description="ANK" evidence="7">
    <location>
        <begin position="660"/>
        <end position="692"/>
    </location>
</feature>
<dbReference type="SUPFAM" id="SSF56399">
    <property type="entry name" value="ADP-ribosylation"/>
    <property type="match status" value="1"/>
</dbReference>
<dbReference type="Ensembl" id="ENSOTST00005110075.2">
    <property type="protein sequence ID" value="ENSOTSP00005101779.2"/>
    <property type="gene ID" value="ENSOTSG00005008436.2"/>
</dbReference>
<dbReference type="SUPFAM" id="SSF47769">
    <property type="entry name" value="SAM/Pointed domain"/>
    <property type="match status" value="1"/>
</dbReference>
<dbReference type="PROSITE" id="PS50297">
    <property type="entry name" value="ANK_REP_REGION"/>
    <property type="match status" value="12"/>
</dbReference>
<dbReference type="Proteomes" id="UP000694402">
    <property type="component" value="Unassembled WGS sequence"/>
</dbReference>
<dbReference type="InterPro" id="IPR013761">
    <property type="entry name" value="SAM/pointed_sf"/>
</dbReference>
<dbReference type="Gene3D" id="6.20.320.10">
    <property type="match status" value="1"/>
</dbReference>
<evidence type="ECO:0000313" key="12">
    <source>
        <dbReference type="Proteomes" id="UP000694402"/>
    </source>
</evidence>
<sequence length="1095" mass="119483">MEELFNHRICCACVGEKVSPIELFEACRNGDVSRVKRLVDTVNVNAKDMAGRKSTPLHFAAGFGRKDVVEHLLQTGANVHACDDGGLIPLHNACSFGHAEVVSLLLCQGADPNARDNWNYTPLHEAAIKGKIDVCIVLLQHGADPNIRNTDGKSALDLSDPSAKAVLTGEYKKDELLEAARSGNEEKLMALLTPLNVNCHASDGRKSTPLHLAAGYNRVRIVQLLLQHGADVHFFGNMSATLFPSPRVWSCVNAMDLWQFTPLHEAASKNRVEVCSLLLSHGADPTLVNCHGKSAVDMAPTPELKERLTYEFKGHSLLQAAREADVAKAKKSLALEIINFKHPQTHETALHCSVASPHPKRKQITELLLRKGANVNEKNKDFMTPLHVAAERAHNDIMEVLQKHGAKMNALDTLGQTALHRAAMAGHLQTCRLLLSYGADASILSLQGFTASQMGNEAVQQILDENVPVRNSDVDYRLLEAAKAGDMDTVKSLCSPQNVNCRDLEGRHSTPLHFAAGYNRVAVVEYLLHHGADVHAKDKGGLVPLHNACSYGHYEVAELLVRHGASVNVADLWKFTPLHEAAAKGKYEICKLLLKHGADPTKKNRDGNTPLDMVKEGDTDIQDLLRGDAALLDAAKKGCLARVQKLCSPENINCRDTQGRNSTPLHLAAGYNNLEVAEYLLAHGADVNAQDKGGLIPLHNAASYGADDIRALLIDAMPPDALPSCFKPQATVVSASVVSASVVTDISPASTPSCLSAASSIDNLAGPLSELTVAGATGPADGAAGSDRKEGQPILDMNISQFLKSLGLEHLRDIFEREQITLDVLADMGHEELKEIGINAYGHRHKLIKGMERLLGGQQGANPYLTFHCASQGTVLIDLATDDKEFQSVEEELQSTIREHQDGGNAGGVFSRYNILKIQKVVNKKLRERYSHRQKEIADENHNHHNERMLFHGSPFINAIIHKGFDERHAYIGGMFGAGIYFAENSSKSNQYVYGIGGGTGCPTHKDRSCYVCHRQLLFCRVTLGKSFLQFSAMKMAHAPPGHHSVIGRPSVNGLAYAEYVIYRGEQAYPEYLITYQILKPETAVYSPRTQIMCY</sequence>
<reference evidence="11" key="1">
    <citation type="submission" date="2025-08" db="UniProtKB">
        <authorList>
            <consortium name="Ensembl"/>
        </authorList>
    </citation>
    <scope>IDENTIFICATION</scope>
</reference>
<keyword evidence="8" id="KW-0808">Transferase</keyword>
<dbReference type="Pfam" id="PF07647">
    <property type="entry name" value="SAM_2"/>
    <property type="match status" value="1"/>
</dbReference>
<feature type="repeat" description="ANK" evidence="7">
    <location>
        <begin position="205"/>
        <end position="237"/>
    </location>
</feature>
<evidence type="ECO:0000256" key="3">
    <source>
        <dbReference type="ARBA" id="ARBA00022737"/>
    </source>
</evidence>
<name>A0A8C8JXM4_ONCTS</name>
<dbReference type="SMART" id="SM00454">
    <property type="entry name" value="SAM"/>
    <property type="match status" value="1"/>
</dbReference>
<evidence type="ECO:0000256" key="7">
    <source>
        <dbReference type="PROSITE-ProRule" id="PRU00023"/>
    </source>
</evidence>
<evidence type="ECO:0000256" key="1">
    <source>
        <dbReference type="ARBA" id="ARBA00022676"/>
    </source>
</evidence>
<dbReference type="PRINTS" id="PR01415">
    <property type="entry name" value="ANKYRIN"/>
</dbReference>
<feature type="domain" description="PARP catalytic" evidence="10">
    <location>
        <begin position="880"/>
        <end position="1085"/>
    </location>
</feature>
<dbReference type="FunFam" id="1.25.40.20:FF:000021">
    <property type="entry name" value="Poly [ADP-ribose] polymerase"/>
    <property type="match status" value="1"/>
</dbReference>
<keyword evidence="8" id="KW-0520">NAD</keyword>
<evidence type="ECO:0000256" key="6">
    <source>
        <dbReference type="ARBA" id="ARBA00033987"/>
    </source>
</evidence>
<dbReference type="GeneTree" id="ENSGT00940000156161"/>
<evidence type="ECO:0000259" key="9">
    <source>
        <dbReference type="PROSITE" id="PS50105"/>
    </source>
</evidence>
<dbReference type="FunFam" id="1.25.40.20:FF:000010">
    <property type="entry name" value="Poly [ADP-ribose] polymerase"/>
    <property type="match status" value="1"/>
</dbReference>
<evidence type="ECO:0000259" key="10">
    <source>
        <dbReference type="PROSITE" id="PS51059"/>
    </source>
</evidence>
<dbReference type="PROSITE" id="PS50088">
    <property type="entry name" value="ANK_REPEAT"/>
    <property type="match status" value="12"/>
</dbReference>
<dbReference type="Gene3D" id="1.10.150.50">
    <property type="entry name" value="Transcription Factor, Ets-1"/>
    <property type="match status" value="1"/>
</dbReference>
<dbReference type="FunFam" id="3.90.228.10:FF:000001">
    <property type="entry name" value="Poly [ADP-ribose] polymerase tankyrase-2"/>
    <property type="match status" value="1"/>
</dbReference>
<keyword evidence="4 7" id="KW-0040">ANK repeat</keyword>
<feature type="repeat" description="ANK" evidence="7">
    <location>
        <begin position="414"/>
        <end position="446"/>
    </location>
</feature>
<dbReference type="GO" id="GO:0003950">
    <property type="term" value="F:NAD+ poly-ADP-ribosyltransferase activity"/>
    <property type="evidence" value="ECO:0007669"/>
    <property type="project" value="UniProtKB-UniRule"/>
</dbReference>
<feature type="repeat" description="ANK" evidence="7">
    <location>
        <begin position="507"/>
        <end position="539"/>
    </location>
</feature>
<dbReference type="Gene3D" id="1.25.40.20">
    <property type="entry name" value="Ankyrin repeat-containing domain"/>
    <property type="match status" value="6"/>
</dbReference>
<evidence type="ECO:0000313" key="11">
    <source>
        <dbReference type="Ensembl" id="ENSOTSP00005101779.2"/>
    </source>
</evidence>
<feature type="repeat" description="ANK" evidence="7">
    <location>
        <begin position="85"/>
        <end position="117"/>
    </location>
</feature>
<dbReference type="SUPFAM" id="SSF48403">
    <property type="entry name" value="Ankyrin repeat"/>
    <property type="match status" value="2"/>
</dbReference>
<keyword evidence="2" id="KW-0548">Nucleotidyltransferase</keyword>
<dbReference type="CDD" id="cd09524">
    <property type="entry name" value="SAM_tankyrase1_2"/>
    <property type="match status" value="1"/>
</dbReference>
<keyword evidence="12" id="KW-1185">Reference proteome</keyword>
<dbReference type="InterPro" id="IPR001660">
    <property type="entry name" value="SAM"/>
</dbReference>
<gene>
    <name evidence="11" type="primary">LOC112219563</name>
</gene>
<dbReference type="Pfam" id="PF12796">
    <property type="entry name" value="Ank_2"/>
    <property type="match status" value="6"/>
</dbReference>
<dbReference type="EC" id="2.4.2.-" evidence="8"/>
<evidence type="ECO:0000256" key="2">
    <source>
        <dbReference type="ARBA" id="ARBA00022695"/>
    </source>
</evidence>
<dbReference type="Gene3D" id="3.90.228.10">
    <property type="match status" value="1"/>
</dbReference>
<reference evidence="11" key="2">
    <citation type="submission" date="2025-09" db="UniProtKB">
        <authorList>
            <consortium name="Ensembl"/>
        </authorList>
    </citation>
    <scope>IDENTIFICATION</scope>
</reference>
<dbReference type="InterPro" id="IPR012317">
    <property type="entry name" value="Poly(ADP-ribose)pol_cat_dom"/>
</dbReference>
<feature type="repeat" description="ANK" evidence="7">
    <location>
        <begin position="381"/>
        <end position="413"/>
    </location>
</feature>
<feature type="repeat" description="ANK" evidence="7">
    <location>
        <begin position="52"/>
        <end position="84"/>
    </location>
</feature>
<dbReference type="AlphaFoldDB" id="A0A8C8JXM4"/>
<dbReference type="PROSITE" id="PS50105">
    <property type="entry name" value="SAM_DOMAIN"/>
    <property type="match status" value="1"/>
</dbReference>